<feature type="transmembrane region" description="Helical" evidence="1">
    <location>
        <begin position="22"/>
        <end position="46"/>
    </location>
</feature>
<reference evidence="2 3" key="1">
    <citation type="submission" date="2022-03" db="EMBL/GenBank/DDBJ databases">
        <title>Isotopic signatures of nitrous oxide derived from detoxification processes.</title>
        <authorList>
            <person name="Behrendt U."/>
            <person name="Buchen C."/>
            <person name="Well R."/>
            <person name="Ulrich A."/>
            <person name="Rohe L."/>
            <person name="Kolb S."/>
            <person name="Schloter M."/>
            <person name="Horn M.A."/>
            <person name="Augustin J."/>
        </authorList>
    </citation>
    <scope>NUCLEOTIDE SEQUENCE [LARGE SCALE GENOMIC DNA]</scope>
    <source>
        <strain evidence="2 3">S4-C24</strain>
    </source>
</reference>
<evidence type="ECO:0000313" key="3">
    <source>
        <dbReference type="Proteomes" id="UP000829069"/>
    </source>
</evidence>
<feature type="transmembrane region" description="Helical" evidence="1">
    <location>
        <begin position="182"/>
        <end position="203"/>
    </location>
</feature>
<dbReference type="InterPro" id="IPR021315">
    <property type="entry name" value="Gap/Sap"/>
</dbReference>
<feature type="transmembrane region" description="Helical" evidence="1">
    <location>
        <begin position="58"/>
        <end position="78"/>
    </location>
</feature>
<accession>A0ABY3W927</accession>
<keyword evidence="1" id="KW-1133">Transmembrane helix</keyword>
<evidence type="ECO:0000256" key="1">
    <source>
        <dbReference type="SAM" id="Phobius"/>
    </source>
</evidence>
<keyword evidence="1" id="KW-0812">Transmembrane</keyword>
<keyword evidence="1" id="KW-0472">Membrane</keyword>
<evidence type="ECO:0000313" key="2">
    <source>
        <dbReference type="EMBL" id="UNK46845.1"/>
    </source>
</evidence>
<name>A0ABY3W927_9MICC</name>
<dbReference type="EMBL" id="CP093326">
    <property type="protein sequence ID" value="UNK46845.1"/>
    <property type="molecule type" value="Genomic_DNA"/>
</dbReference>
<proteinExistence type="predicted"/>
<gene>
    <name evidence="2" type="ORF">MNQ99_05690</name>
</gene>
<keyword evidence="3" id="KW-1185">Reference proteome</keyword>
<feature type="transmembrane region" description="Helical" evidence="1">
    <location>
        <begin position="104"/>
        <end position="128"/>
    </location>
</feature>
<organism evidence="2 3">
    <name type="scientific">Arthrobacter sulfonylureivorans</name>
    <dbReference type="NCBI Taxonomy" id="2486855"/>
    <lineage>
        <taxon>Bacteria</taxon>
        <taxon>Bacillati</taxon>
        <taxon>Actinomycetota</taxon>
        <taxon>Actinomycetes</taxon>
        <taxon>Micrococcales</taxon>
        <taxon>Micrococcaceae</taxon>
        <taxon>Arthrobacter</taxon>
    </lineage>
</organism>
<protein>
    <submittedName>
        <fullName evidence="2">GAP family protein</fullName>
    </submittedName>
</protein>
<feature type="transmembrane region" description="Helical" evidence="1">
    <location>
        <begin position="140"/>
        <end position="161"/>
    </location>
</feature>
<dbReference type="Pfam" id="PF11139">
    <property type="entry name" value="SfLAP"/>
    <property type="match status" value="1"/>
</dbReference>
<dbReference type="Proteomes" id="UP000829069">
    <property type="component" value="Chromosome"/>
</dbReference>
<sequence length="205" mass="22023">MSTVPASITIIILLSPHPRRRALAFLIGTIAGSVVIVGLSSVGMGFMPVIPRWNQDELQAALGLLIGAFLIVYAVYLFRRKSTGESAMLVKITARFQSARTWEFIGLGLGLNLRPKALLLAITAGVLISVQEPSPLERTLLVLGYAVVAQSAVVLPITYWVRSPERAEGKLAAAYAWLQRNGRIVTAAAILAIGVFIAGYSLLQL</sequence>